<gene>
    <name evidence="1" type="ORF">MarDSR_031</name>
</gene>
<name>A0AA96J3H4_9VIRU</name>
<reference evidence="1" key="1">
    <citation type="submission" date="2023-07" db="EMBL/GenBank/DDBJ databases">
        <authorList>
            <person name="Xia Y."/>
        </authorList>
    </citation>
    <scope>NUCLEOTIDE SEQUENCE</scope>
    <source>
        <strain evidence="1">E</strain>
    </source>
</reference>
<organism evidence="1">
    <name type="scientific">Marseillevirus sp</name>
    <dbReference type="NCBI Taxonomy" id="2809551"/>
    <lineage>
        <taxon>Viruses</taxon>
        <taxon>Varidnaviria</taxon>
        <taxon>Bamfordvirae</taxon>
        <taxon>Nucleocytoviricota</taxon>
        <taxon>Megaviricetes</taxon>
        <taxon>Pimascovirales</taxon>
        <taxon>Pimascovirales incertae sedis</taxon>
        <taxon>Marseilleviridae</taxon>
        <taxon>Marseillevirus</taxon>
    </lineage>
</organism>
<evidence type="ECO:0000313" key="1">
    <source>
        <dbReference type="EMBL" id="WNL50070.1"/>
    </source>
</evidence>
<sequence length="98" mass="11013">MLKMSLVHSVSFADIGEVNAKKEKRLAILEKNGDNFSFSFLPVCLFQGKVKYPICCECGTPVVWSKGTCRCGNLEEETSTKYTIRGTTQAFRHTTWQA</sequence>
<proteinExistence type="predicted"/>
<accession>A0AA96J3H4</accession>
<dbReference type="EMBL" id="OR343189">
    <property type="protein sequence ID" value="WNL50070.1"/>
    <property type="molecule type" value="Genomic_DNA"/>
</dbReference>
<protein>
    <submittedName>
        <fullName evidence="1">Uncharacterized protein</fullName>
    </submittedName>
</protein>